<evidence type="ECO:0000256" key="2">
    <source>
        <dbReference type="ARBA" id="ARBA00022737"/>
    </source>
</evidence>
<feature type="region of interest" description="Disordered" evidence="5">
    <location>
        <begin position="1"/>
        <end position="22"/>
    </location>
</feature>
<dbReference type="InterPro" id="IPR025258">
    <property type="entry name" value="RH_dom"/>
</dbReference>
<protein>
    <recommendedName>
        <fullName evidence="6">Phorbol-ester/DAG-type domain-containing protein</fullName>
    </recommendedName>
</protein>
<accession>A0AAV2TH22</accession>
<evidence type="ECO:0000313" key="8">
    <source>
        <dbReference type="Proteomes" id="UP001497525"/>
    </source>
</evidence>
<name>A0AAV2TH22_CALDB</name>
<dbReference type="InterPro" id="IPR002219">
    <property type="entry name" value="PKC_DAG/PE"/>
</dbReference>
<evidence type="ECO:0000313" key="7">
    <source>
        <dbReference type="EMBL" id="CAL5134737.1"/>
    </source>
</evidence>
<keyword evidence="1" id="KW-0479">Metal-binding</keyword>
<keyword evidence="4" id="KW-0862">Zinc</keyword>
<dbReference type="PANTHER" id="PTHR12326:SF3">
    <property type="entry name" value="DIFFERENTIALLY EXPRESSED IN FDCP 8 HOMOLOG"/>
    <property type="match status" value="1"/>
</dbReference>
<dbReference type="CDD" id="cd00029">
    <property type="entry name" value="C1"/>
    <property type="match status" value="1"/>
</dbReference>
<feature type="compositionally biased region" description="Basic and acidic residues" evidence="5">
    <location>
        <begin position="1"/>
        <end position="11"/>
    </location>
</feature>
<evidence type="ECO:0000259" key="6">
    <source>
        <dbReference type="PROSITE" id="PS50081"/>
    </source>
</evidence>
<organism evidence="7 8">
    <name type="scientific">Calicophoron daubneyi</name>
    <name type="common">Rumen fluke</name>
    <name type="synonym">Paramphistomum daubneyi</name>
    <dbReference type="NCBI Taxonomy" id="300641"/>
    <lineage>
        <taxon>Eukaryota</taxon>
        <taxon>Metazoa</taxon>
        <taxon>Spiralia</taxon>
        <taxon>Lophotrochozoa</taxon>
        <taxon>Platyhelminthes</taxon>
        <taxon>Trematoda</taxon>
        <taxon>Digenea</taxon>
        <taxon>Plagiorchiida</taxon>
        <taxon>Pronocephalata</taxon>
        <taxon>Paramphistomoidea</taxon>
        <taxon>Paramphistomidae</taxon>
        <taxon>Calicophoron</taxon>
    </lineage>
</organism>
<evidence type="ECO:0000256" key="1">
    <source>
        <dbReference type="ARBA" id="ARBA00022723"/>
    </source>
</evidence>
<dbReference type="Proteomes" id="UP001497525">
    <property type="component" value="Unassembled WGS sequence"/>
</dbReference>
<evidence type="ECO:0000256" key="4">
    <source>
        <dbReference type="ARBA" id="ARBA00022833"/>
    </source>
</evidence>
<gene>
    <name evidence="7" type="ORF">CDAUBV1_LOCUS8704</name>
</gene>
<dbReference type="PROSITE" id="PS50081">
    <property type="entry name" value="ZF_DAG_PE_2"/>
    <property type="match status" value="1"/>
</dbReference>
<dbReference type="GO" id="GO:0008270">
    <property type="term" value="F:zinc ion binding"/>
    <property type="evidence" value="ECO:0007669"/>
    <property type="project" value="UniProtKB-KW"/>
</dbReference>
<dbReference type="AlphaFoldDB" id="A0AAV2TH22"/>
<dbReference type="EMBL" id="CAXLJL010000223">
    <property type="protein sequence ID" value="CAL5134737.1"/>
    <property type="molecule type" value="Genomic_DNA"/>
</dbReference>
<proteinExistence type="predicted"/>
<evidence type="ECO:0000256" key="3">
    <source>
        <dbReference type="ARBA" id="ARBA00022771"/>
    </source>
</evidence>
<keyword evidence="3" id="KW-0863">Zinc-finger</keyword>
<dbReference type="PANTHER" id="PTHR12326">
    <property type="entry name" value="PLECKSTRIN HOMOLOGY DOMAIN CONTAINING PROTEIN"/>
    <property type="match status" value="1"/>
</dbReference>
<dbReference type="SMART" id="SM01175">
    <property type="entry name" value="DUF4206"/>
    <property type="match status" value="1"/>
</dbReference>
<keyword evidence="2" id="KW-0677">Repeat</keyword>
<dbReference type="InterPro" id="IPR051366">
    <property type="entry name" value="DEF8"/>
</dbReference>
<reference evidence="7" key="1">
    <citation type="submission" date="2024-06" db="EMBL/GenBank/DDBJ databases">
        <authorList>
            <person name="Liu X."/>
            <person name="Lenzi L."/>
            <person name="Haldenby T S."/>
            <person name="Uol C."/>
        </authorList>
    </citation>
    <scope>NUCLEOTIDE SEQUENCE</scope>
</reference>
<sequence>MSDSEVVHPTERSNPFADDAPEADEDNAICAVYNASFSHSRANEGCSRSLDFGEPLLDDFFDEPLIGVDSNSSVEELEEAILRCKHMFLATPNDPTEKRRRLLERLIDLRRILHNLKESSKNKDSVDGSNDSSLINPLDIASPRGILGSQNSLPSTPSLIPSVCSLRSRYPSAGGHTFSLISGVHCLGKRCEHCKQKIRGPSKKVFCCSLCHIACHTDVCFRGLSRRCPGATFFSVQVQLNCPPTIHTKNLTTISATGSVNTGYKSERRRADSAVFSLPLSVPDDMLETAEKLSCFRRLETTCLTYIGANLSAQSWSCFECHQPIEPAPNQTVLAEHSLLNSLFFAAGSVIEAGVSYLSRKATEPHTPIGQMTDVVTPQLSSQVLSLSDHLMQFLHADTSITVPGRSSAPHLQWAYSPAHAEIGPIQTWGDARVMDAINRICRKPGHVPKLVNGEIKMDDPFADETAISDDSGPASHELNQARLCYYTGRYYCSKCHWGDSHIIPACLFCLGDSRPKPVCRSALLWLKFCWTRSLFRVPDGWYKYEPNARRACSLRLSLLRLKPYVDVCEQARKIKSEFEKEGCHWVFEQPYTFNMALADLVLNGKLVPRLSLCLKKMDDHVNSCQTCSTKVSELCCVCGLGPIRAYRPLCTFCARCQKVCHRQCLSAPLPTSVTDQSMTGCPMETANVDTAASQAEWVEILYPAIKTVCSVCADSN</sequence>
<comment type="caution">
    <text evidence="7">The sequence shown here is derived from an EMBL/GenBank/DDBJ whole genome shotgun (WGS) entry which is preliminary data.</text>
</comment>
<dbReference type="Pfam" id="PF13901">
    <property type="entry name" value="RH_dom"/>
    <property type="match status" value="1"/>
</dbReference>
<feature type="domain" description="Phorbol-ester/DAG-type" evidence="6">
    <location>
        <begin position="175"/>
        <end position="228"/>
    </location>
</feature>
<evidence type="ECO:0000256" key="5">
    <source>
        <dbReference type="SAM" id="MobiDB-lite"/>
    </source>
</evidence>